<evidence type="ECO:0000313" key="3">
    <source>
        <dbReference type="Proteomes" id="UP000534306"/>
    </source>
</evidence>
<reference evidence="1 4" key="2">
    <citation type="submission" date="2020-08" db="EMBL/GenBank/DDBJ databases">
        <title>Sequencing the genomes of 1000 actinobacteria strains.</title>
        <authorList>
            <person name="Klenk H.-P."/>
        </authorList>
    </citation>
    <scope>NUCLEOTIDE SEQUENCE [LARGE SCALE GENOMIC DNA]</scope>
    <source>
        <strain evidence="1 4">DSM 15626</strain>
    </source>
</reference>
<dbReference type="AlphaFoldDB" id="A0A7Y4P533"/>
<keyword evidence="3" id="KW-1185">Reference proteome</keyword>
<evidence type="ECO:0000313" key="1">
    <source>
        <dbReference type="EMBL" id="MBB6564431.1"/>
    </source>
</evidence>
<organism evidence="2 3">
    <name type="scientific">Kribbella sandramycini</name>
    <dbReference type="NCBI Taxonomy" id="60450"/>
    <lineage>
        <taxon>Bacteria</taxon>
        <taxon>Bacillati</taxon>
        <taxon>Actinomycetota</taxon>
        <taxon>Actinomycetes</taxon>
        <taxon>Propionibacteriales</taxon>
        <taxon>Kribbellaceae</taxon>
        <taxon>Kribbella</taxon>
    </lineage>
</organism>
<dbReference type="EMBL" id="JACHKF010000001">
    <property type="protein sequence ID" value="MBB6564431.1"/>
    <property type="molecule type" value="Genomic_DNA"/>
</dbReference>
<evidence type="ECO:0000313" key="2">
    <source>
        <dbReference type="EMBL" id="NOL45889.1"/>
    </source>
</evidence>
<proteinExistence type="predicted"/>
<comment type="caution">
    <text evidence="2">The sequence shown here is derived from an EMBL/GenBank/DDBJ whole genome shotgun (WGS) entry which is preliminary data.</text>
</comment>
<dbReference type="RefSeq" id="WP_171679186.1">
    <property type="nucleotide sequence ID" value="NZ_BAAAGT010000022.1"/>
</dbReference>
<dbReference type="Proteomes" id="UP000534306">
    <property type="component" value="Unassembled WGS sequence"/>
</dbReference>
<name>A0A7Y4P533_9ACTN</name>
<dbReference type="Proteomes" id="UP000553957">
    <property type="component" value="Unassembled WGS sequence"/>
</dbReference>
<dbReference type="EMBL" id="JABJRC010000018">
    <property type="protein sequence ID" value="NOL45889.1"/>
    <property type="molecule type" value="Genomic_DNA"/>
</dbReference>
<protein>
    <submittedName>
        <fullName evidence="2">Uncharacterized protein</fullName>
    </submittedName>
</protein>
<evidence type="ECO:0000313" key="4">
    <source>
        <dbReference type="Proteomes" id="UP000553957"/>
    </source>
</evidence>
<reference evidence="2 3" key="1">
    <citation type="submission" date="2020-05" db="EMBL/GenBank/DDBJ databases">
        <title>Genome sequence of Kribbella sandramycini ATCC 39419.</title>
        <authorList>
            <person name="Maclea K.S."/>
            <person name="Fair J.L."/>
        </authorList>
    </citation>
    <scope>NUCLEOTIDE SEQUENCE [LARGE SCALE GENOMIC DNA]</scope>
    <source>
        <strain evidence="2 3">ATCC 39419</strain>
    </source>
</reference>
<sequence length="51" mass="6158">MTREDLEAELRELATLARRNGRAHRLYVWWHEQMNDRLDAWEDLVRPAVAP</sequence>
<gene>
    <name evidence="1" type="ORF">HNR71_000068</name>
    <name evidence="2" type="ORF">HPO96_37155</name>
</gene>
<accession>A0A7Y4P533</accession>